<keyword evidence="7" id="KW-0862">Zinc</keyword>
<dbReference type="PANTHER" id="PTHR10815">
    <property type="entry name" value="METHYLATED-DNA--PROTEIN-CYSTEINE METHYLTRANSFERASE"/>
    <property type="match status" value="1"/>
</dbReference>
<dbReference type="Gene3D" id="3.40.10.10">
    <property type="entry name" value="DNA Methylphosphotriester Repair Domain"/>
    <property type="match status" value="1"/>
</dbReference>
<evidence type="ECO:0000313" key="15">
    <source>
        <dbReference type="EMBL" id="MBE9189644.1"/>
    </source>
</evidence>
<dbReference type="SMART" id="SM00342">
    <property type="entry name" value="HTH_ARAC"/>
    <property type="match status" value="1"/>
</dbReference>
<dbReference type="InterPro" id="IPR018060">
    <property type="entry name" value="HTH_AraC"/>
</dbReference>
<dbReference type="Gene3D" id="1.10.10.10">
    <property type="entry name" value="Winged helix-like DNA-binding domain superfamily/Winged helix DNA-binding domain"/>
    <property type="match status" value="1"/>
</dbReference>
<keyword evidence="9 15" id="KW-0238">DNA-binding</keyword>
<dbReference type="PROSITE" id="PS00041">
    <property type="entry name" value="HTH_ARAC_FAMILY_1"/>
    <property type="match status" value="1"/>
</dbReference>
<evidence type="ECO:0000256" key="7">
    <source>
        <dbReference type="ARBA" id="ARBA00022833"/>
    </source>
</evidence>
<evidence type="ECO:0000256" key="4">
    <source>
        <dbReference type="ARBA" id="ARBA00022679"/>
    </source>
</evidence>
<dbReference type="InterPro" id="IPR004026">
    <property type="entry name" value="Ada_DNA_repair_Zn-bd"/>
</dbReference>
<organism evidence="15 16">
    <name type="scientific">Gloeocapsopsis crepidinum LEGE 06123</name>
    <dbReference type="NCBI Taxonomy" id="588587"/>
    <lineage>
        <taxon>Bacteria</taxon>
        <taxon>Bacillati</taxon>
        <taxon>Cyanobacteriota</taxon>
        <taxon>Cyanophyceae</taxon>
        <taxon>Oscillatoriophycideae</taxon>
        <taxon>Chroococcales</taxon>
        <taxon>Chroococcaceae</taxon>
        <taxon>Gloeocapsopsis</taxon>
    </lineage>
</organism>
<evidence type="ECO:0000256" key="12">
    <source>
        <dbReference type="ARBA" id="ARBA00023204"/>
    </source>
</evidence>
<dbReference type="SUPFAM" id="SSF53155">
    <property type="entry name" value="Methylated DNA-protein cysteine methyltransferase domain"/>
    <property type="match status" value="1"/>
</dbReference>
<evidence type="ECO:0000256" key="2">
    <source>
        <dbReference type="ARBA" id="ARBA00001947"/>
    </source>
</evidence>
<gene>
    <name evidence="15" type="primary">ada</name>
    <name evidence="15" type="ORF">IQ230_04545</name>
</gene>
<dbReference type="PIRSF" id="PIRSF000409">
    <property type="entry name" value="Ada"/>
    <property type="match status" value="1"/>
</dbReference>
<dbReference type="NCBIfam" id="NF011964">
    <property type="entry name" value="PRK15435.1"/>
    <property type="match status" value="1"/>
</dbReference>
<reference evidence="15 16" key="1">
    <citation type="submission" date="2020-10" db="EMBL/GenBank/DDBJ databases">
        <authorList>
            <person name="Castelo-Branco R."/>
            <person name="Eusebio N."/>
            <person name="Adriana R."/>
            <person name="Vieira A."/>
            <person name="Brugerolle De Fraissinette N."/>
            <person name="Rezende De Castro R."/>
            <person name="Schneider M.P."/>
            <person name="Vasconcelos V."/>
            <person name="Leao P.N."/>
        </authorList>
    </citation>
    <scope>NUCLEOTIDE SEQUENCE [LARGE SCALE GENOMIC DNA]</scope>
    <source>
        <strain evidence="15 16">LEGE 06123</strain>
    </source>
</reference>
<keyword evidence="3 15" id="KW-0489">Methyltransferase</keyword>
<dbReference type="PROSITE" id="PS00374">
    <property type="entry name" value="MGMT"/>
    <property type="match status" value="1"/>
</dbReference>
<dbReference type="Gene3D" id="1.10.10.60">
    <property type="entry name" value="Homeodomain-like"/>
    <property type="match status" value="1"/>
</dbReference>
<evidence type="ECO:0000256" key="10">
    <source>
        <dbReference type="ARBA" id="ARBA00023159"/>
    </source>
</evidence>
<proteinExistence type="predicted"/>
<dbReference type="SUPFAM" id="SSF46767">
    <property type="entry name" value="Methylated DNA-protein cysteine methyltransferase, C-terminal domain"/>
    <property type="match status" value="1"/>
</dbReference>
<dbReference type="CDD" id="cd06445">
    <property type="entry name" value="ATase"/>
    <property type="match status" value="1"/>
</dbReference>
<name>A0ABR9UN09_9CHRO</name>
<dbReference type="InterPro" id="IPR036388">
    <property type="entry name" value="WH-like_DNA-bd_sf"/>
</dbReference>
<evidence type="ECO:0000256" key="6">
    <source>
        <dbReference type="ARBA" id="ARBA00022763"/>
    </source>
</evidence>
<protein>
    <submittedName>
        <fullName evidence="15">Bifunctional DNA-binding transcriptional regulator/O6-methylguanine-DNA methyltransferase Ada</fullName>
    </submittedName>
</protein>
<keyword evidence="11" id="KW-0804">Transcription</keyword>
<dbReference type="NCBIfam" id="TIGR00589">
    <property type="entry name" value="ogt"/>
    <property type="match status" value="1"/>
</dbReference>
<dbReference type="Pfam" id="PF01035">
    <property type="entry name" value="DNA_binding_1"/>
    <property type="match status" value="1"/>
</dbReference>
<dbReference type="InterPro" id="IPR016221">
    <property type="entry name" value="Bifunct_regulatory_prot_Ada"/>
</dbReference>
<dbReference type="InterPro" id="IPR009057">
    <property type="entry name" value="Homeodomain-like_sf"/>
</dbReference>
<keyword evidence="10" id="KW-0010">Activator</keyword>
<comment type="catalytic activity">
    <reaction evidence="13">
        <text>a 6-O-methyl-2'-deoxyguanosine in DNA + L-cysteinyl-[protein] = S-methyl-L-cysteinyl-[protein] + a 2'-deoxyguanosine in DNA</text>
        <dbReference type="Rhea" id="RHEA:24000"/>
        <dbReference type="Rhea" id="RHEA-COMP:10131"/>
        <dbReference type="Rhea" id="RHEA-COMP:10132"/>
        <dbReference type="Rhea" id="RHEA-COMP:11367"/>
        <dbReference type="Rhea" id="RHEA-COMP:11368"/>
        <dbReference type="ChEBI" id="CHEBI:29950"/>
        <dbReference type="ChEBI" id="CHEBI:82612"/>
        <dbReference type="ChEBI" id="CHEBI:85445"/>
        <dbReference type="ChEBI" id="CHEBI:85448"/>
        <dbReference type="EC" id="2.1.1.63"/>
    </reaction>
</comment>
<evidence type="ECO:0000256" key="9">
    <source>
        <dbReference type="ARBA" id="ARBA00023125"/>
    </source>
</evidence>
<evidence type="ECO:0000256" key="8">
    <source>
        <dbReference type="ARBA" id="ARBA00023015"/>
    </source>
</evidence>
<evidence type="ECO:0000259" key="14">
    <source>
        <dbReference type="PROSITE" id="PS01124"/>
    </source>
</evidence>
<dbReference type="RefSeq" id="WP_193930875.1">
    <property type="nucleotide sequence ID" value="NZ_CAWPMZ010000128.1"/>
</dbReference>
<keyword evidence="12" id="KW-0234">DNA repair</keyword>
<dbReference type="InterPro" id="IPR036631">
    <property type="entry name" value="MGMT_N_sf"/>
</dbReference>
<keyword evidence="16" id="KW-1185">Reference proteome</keyword>
<keyword evidence="8" id="KW-0805">Transcription regulation</keyword>
<evidence type="ECO:0000256" key="13">
    <source>
        <dbReference type="ARBA" id="ARBA00049348"/>
    </source>
</evidence>
<dbReference type="PROSITE" id="PS01124">
    <property type="entry name" value="HTH_ARAC_FAMILY_2"/>
    <property type="match status" value="1"/>
</dbReference>
<comment type="cofactor">
    <cofactor evidence="2">
        <name>Zn(2+)</name>
        <dbReference type="ChEBI" id="CHEBI:29105"/>
    </cofactor>
</comment>
<evidence type="ECO:0000256" key="5">
    <source>
        <dbReference type="ARBA" id="ARBA00022723"/>
    </source>
</evidence>
<evidence type="ECO:0000256" key="3">
    <source>
        <dbReference type="ARBA" id="ARBA00022603"/>
    </source>
</evidence>
<evidence type="ECO:0000256" key="1">
    <source>
        <dbReference type="ARBA" id="ARBA00001286"/>
    </source>
</evidence>
<comment type="caution">
    <text evidence="15">The sequence shown here is derived from an EMBL/GenBank/DDBJ whole genome shotgun (WGS) entry which is preliminary data.</text>
</comment>
<dbReference type="GO" id="GO:0032259">
    <property type="term" value="P:methylation"/>
    <property type="evidence" value="ECO:0007669"/>
    <property type="project" value="UniProtKB-KW"/>
</dbReference>
<dbReference type="InterPro" id="IPR035451">
    <property type="entry name" value="Ada-like_dom_sf"/>
</dbReference>
<dbReference type="InterPro" id="IPR008332">
    <property type="entry name" value="MethylG_MeTrfase_N"/>
</dbReference>
<evidence type="ECO:0000313" key="16">
    <source>
        <dbReference type="Proteomes" id="UP000651156"/>
    </source>
</evidence>
<dbReference type="InterPro" id="IPR001497">
    <property type="entry name" value="MethylDNA_cys_MeTrfase_AS"/>
</dbReference>
<comment type="catalytic activity">
    <reaction evidence="1">
        <text>a 4-O-methyl-thymidine in DNA + L-cysteinyl-[protein] = a thymidine in DNA + S-methyl-L-cysteinyl-[protein]</text>
        <dbReference type="Rhea" id="RHEA:53428"/>
        <dbReference type="Rhea" id="RHEA-COMP:10131"/>
        <dbReference type="Rhea" id="RHEA-COMP:10132"/>
        <dbReference type="Rhea" id="RHEA-COMP:13555"/>
        <dbReference type="Rhea" id="RHEA-COMP:13556"/>
        <dbReference type="ChEBI" id="CHEBI:29950"/>
        <dbReference type="ChEBI" id="CHEBI:82612"/>
        <dbReference type="ChEBI" id="CHEBI:137386"/>
        <dbReference type="ChEBI" id="CHEBI:137387"/>
        <dbReference type="EC" id="2.1.1.63"/>
    </reaction>
</comment>
<dbReference type="Pfam" id="PF02870">
    <property type="entry name" value="Methyltransf_1N"/>
    <property type="match status" value="1"/>
</dbReference>
<feature type="domain" description="HTH araC/xylS-type" evidence="14">
    <location>
        <begin position="86"/>
        <end position="183"/>
    </location>
</feature>
<dbReference type="PANTHER" id="PTHR10815:SF14">
    <property type="entry name" value="BIFUNCTIONAL TRANSCRIPTIONAL ACTIVATOR_DNA REPAIR ENZYME ADA"/>
    <property type="match status" value="1"/>
</dbReference>
<evidence type="ECO:0000256" key="11">
    <source>
        <dbReference type="ARBA" id="ARBA00023163"/>
    </source>
</evidence>
<dbReference type="SUPFAM" id="SSF57884">
    <property type="entry name" value="Ada DNA repair protein, N-terminal domain (N-Ada 10)"/>
    <property type="match status" value="1"/>
</dbReference>
<dbReference type="Pfam" id="PF12833">
    <property type="entry name" value="HTH_18"/>
    <property type="match status" value="1"/>
</dbReference>
<dbReference type="Pfam" id="PF02805">
    <property type="entry name" value="Ada_Zn_binding"/>
    <property type="match status" value="1"/>
</dbReference>
<dbReference type="Proteomes" id="UP000651156">
    <property type="component" value="Unassembled WGS sequence"/>
</dbReference>
<sequence>MMKSALDSLEEIWQVILSRDSQFDGKIFYGVHSTKIYCRPSCPSRKPHRNRVTFFQSAQAAEAQGFRPCKRCQPQKVLAPTIDKILSACRYIDAQSDRIPTLTELSIQVAMSPTHFQRVFKQIIGVTPFDYANAQRIERLKQHLQQGTEITDALYEVGYGSSSRLYEKAPEQLGMSPATYKRHGRGEEIRYTSANSPLGYLTIAATQRGICSIKLGEDPAKLENELQNEFRHALLYRADDMQEWIQALIDYLSGKFPLSELPYDVKATVFQLQVWQALKQIPLGTTVSYSDIACSIGQPTAVRAVARACATNPVALIIPCHRVLPKAGGLGGYRWGISRKQALLEIEQQL</sequence>
<dbReference type="InterPro" id="IPR018062">
    <property type="entry name" value="HTH_AraC-typ_CS"/>
</dbReference>
<keyword evidence="5" id="KW-0479">Metal-binding</keyword>
<dbReference type="EMBL" id="JADEWN010000007">
    <property type="protein sequence ID" value="MBE9189644.1"/>
    <property type="molecule type" value="Genomic_DNA"/>
</dbReference>
<keyword evidence="4" id="KW-0808">Transferase</keyword>
<dbReference type="InterPro" id="IPR014048">
    <property type="entry name" value="MethylDNA_cys_MeTrfase_DNA-bd"/>
</dbReference>
<dbReference type="GO" id="GO:0003677">
    <property type="term" value="F:DNA binding"/>
    <property type="evidence" value="ECO:0007669"/>
    <property type="project" value="UniProtKB-KW"/>
</dbReference>
<dbReference type="InterPro" id="IPR036217">
    <property type="entry name" value="MethylDNA_cys_MeTrfase_DNAb"/>
</dbReference>
<keyword evidence="6" id="KW-0227">DNA damage</keyword>
<dbReference type="SUPFAM" id="SSF46689">
    <property type="entry name" value="Homeodomain-like"/>
    <property type="match status" value="1"/>
</dbReference>
<accession>A0ABR9UN09</accession>
<dbReference type="GO" id="GO:0008168">
    <property type="term" value="F:methyltransferase activity"/>
    <property type="evidence" value="ECO:0007669"/>
    <property type="project" value="UniProtKB-KW"/>
</dbReference>
<dbReference type="Gene3D" id="3.30.160.70">
    <property type="entry name" value="Methylated DNA-protein cysteine methyltransferase domain"/>
    <property type="match status" value="1"/>
</dbReference>